<dbReference type="SUPFAM" id="SSF52540">
    <property type="entry name" value="P-loop containing nucleoside triphosphate hydrolases"/>
    <property type="match status" value="1"/>
</dbReference>
<dbReference type="InterPro" id="IPR027417">
    <property type="entry name" value="P-loop_NTPase"/>
</dbReference>
<dbReference type="Pfam" id="PF00004">
    <property type="entry name" value="AAA"/>
    <property type="match status" value="1"/>
</dbReference>
<dbReference type="Gene3D" id="1.25.40.10">
    <property type="entry name" value="Tetratricopeptide repeat domain"/>
    <property type="match status" value="1"/>
</dbReference>
<dbReference type="InterPro" id="IPR003959">
    <property type="entry name" value="ATPase_AAA_core"/>
</dbReference>
<dbReference type="SMART" id="SM00028">
    <property type="entry name" value="TPR"/>
    <property type="match status" value="1"/>
</dbReference>
<evidence type="ECO:0000313" key="5">
    <source>
        <dbReference type="Proteomes" id="UP000288096"/>
    </source>
</evidence>
<dbReference type="Gene3D" id="3.40.50.300">
    <property type="entry name" value="P-loop containing nucleotide triphosphate hydrolases"/>
    <property type="match status" value="1"/>
</dbReference>
<dbReference type="SUPFAM" id="SSF48452">
    <property type="entry name" value="TPR-like"/>
    <property type="match status" value="1"/>
</dbReference>
<evidence type="ECO:0000259" key="3">
    <source>
        <dbReference type="SMART" id="SM00382"/>
    </source>
</evidence>
<keyword evidence="1" id="KW-0802">TPR repeat</keyword>
<comment type="caution">
    <text evidence="4">The sequence shown here is derived from an EMBL/GenBank/DDBJ whole genome shotgun (WGS) entry which is preliminary data.</text>
</comment>
<keyword evidence="5" id="KW-1185">Reference proteome</keyword>
<evidence type="ECO:0000256" key="1">
    <source>
        <dbReference type="PROSITE-ProRule" id="PRU00339"/>
    </source>
</evidence>
<name>A0A401G3W4_9BACT</name>
<dbReference type="GO" id="GO:0016887">
    <property type="term" value="F:ATP hydrolysis activity"/>
    <property type="evidence" value="ECO:0007669"/>
    <property type="project" value="InterPro"/>
</dbReference>
<dbReference type="Proteomes" id="UP000288096">
    <property type="component" value="Unassembled WGS sequence"/>
</dbReference>
<protein>
    <submittedName>
        <fullName evidence="4">AAA family ATPase</fullName>
    </submittedName>
</protein>
<organism evidence="4 5">
    <name type="scientific">Desulfonema ishimotonii</name>
    <dbReference type="NCBI Taxonomy" id="45657"/>
    <lineage>
        <taxon>Bacteria</taxon>
        <taxon>Pseudomonadati</taxon>
        <taxon>Thermodesulfobacteriota</taxon>
        <taxon>Desulfobacteria</taxon>
        <taxon>Desulfobacterales</taxon>
        <taxon>Desulfococcaceae</taxon>
        <taxon>Desulfonema</taxon>
    </lineage>
</organism>
<feature type="repeat" description="TPR" evidence="1">
    <location>
        <begin position="1779"/>
        <end position="1812"/>
    </location>
</feature>
<feature type="coiled-coil region" evidence="2">
    <location>
        <begin position="757"/>
        <end position="791"/>
    </location>
</feature>
<dbReference type="Pfam" id="PF25472">
    <property type="entry name" value="DUF7902"/>
    <property type="match status" value="1"/>
</dbReference>
<sequence>MAQTEHSAEKTGADATLEGGTYEIIRNRLLNHGKALRERLEKLDGSRREIFGAIEQTLLATERITTRHNCVPRDMVSVNGTRFVFGYNVHMGLKTEIQISDVFSVYQYKERQFRQLPWEVLDSGRFEEDLKNLYKYYKDTRFIKFSVIGPHLYMVFRVSKSSRDIKAFKWLIQDSTLTYMDNRSDHEVRFPGQHDFEWTRTTRDDHRPGSHPHVSVRDRVFVETVGGDITFKVEDNTEIGQGIYAEPVENPDQTLDDAEIAYAVMGHIILVRIRPYQEARFRYFIYNDKTRTVCRADDMEQACVQLPDDQGLIFSNGYYLESGELRRFESGMRDMMFESRIASPNGEDFLYVFYDQESGNYALLSYNLIRQQVETPLPCNGFSLFDSGEMILFRADREPVRHHVIQVWQTPYMSGEHAFAEKSDAFLYKVGNPDIVRCMAECNTLIRLINREDLYAALYVDMVKKARDIADAYFWIDNPEAFNLREVLSEIRKAASGAVDEFEKVVRLKKSTADAVARVTDRSREILDRAAPEYMESIDDFVRGLAALRGVRGEIISLGELRHVDTEAVARLDREVSEAVDRMSGLCVEFLLKPEALGPYEARVAEAGEQVESLSRVTDASALQEKTEAASEALEMLIEIVSNLKIEDATQTTRIIDNISAIYSRLNQVRAALKNKKKRLQSIEGVAQFNAQMKLLSQSVINYIDICDTPEKCDEYLTKIMISVEELEGRFADFDEFIGQISEKRDEVYAAFESKKLALAEARNRRATALMDAAERILRGVQNRVATLEEVSAINAYFASDLMIEKVRDIVTQLLEISDTVKADDIQSRLKTIREDTVRQLKDRKELYAEGENIIRFGNHSFSVNTQPLDLTMVLRDGVRMFHLTGTDFFEPVADAAFEATRPVWDMAVISEDKTVYRGEYLAFQMLRAFEAEDGETRTRFGAFSDAEWEEHTRTFMGQRYAEGYVKGVHDRDAAKLCSALVAMHGKIGLLRFSPRARALARLFWHIYFQAWSDETARNLMADKLAAFGAMTQIFPGPGQQENYVAELETMLADFAEKVPLFPDAPVPEAARYLFCELSGFETDAGDEFVISTGAWAVAEGLLSHLRAEGCAESLEKAREKVARIPASEFELVRDWVAGYAATLPAEKDLSDYVDEASVLIFTRNARRMNMPEVSVSADIEGMAGDHPVIREGRYHLNYNRFSEKLSWYEGNVVPRFREYTALRKQLTDEMRETLRLSEFKPRVLTSFVRNRLIDQVYLPLVGDNLAKQIGVAGEGKRTDRMGMLLLISPPGYGKTTLMEYISNRLGIIFMKINGPAIGYQVTSLDPAEAPNASAREEVEKISLALEMGDNVMIYLDDIQHCNPELLQKFISLCDAQRKIEGVYKGRTRTYDLRGKKVAVVMAGNPYTESGEKFRIPDMLANRADTYNLGDIIGDTAEAFKLSYLENALTSNPVLSPLTSRSRKDIHSIMRIAESGDREGIEFDGNYSAEELNEMVSVMEKLITVREVILRVNLEYIRSAAQADEYRTEPPFRLQGSYRNMNRLAERIVPIMNPEEVKTLLLSHYENEAQTLTTGAEANLLKFKKLTGWMDAAETARWAEICRMFKKNQLLRGMDDRDPVTQVVGQLSAFYDGLEGIRGVLASAMKQTDRGMTRIAFAEETLGQLAGLVSAVRAVAASSAKAEKEETPADPVLPPKLEVVNRMPDGYLELVKAQFEMMDAWMEPTFKATRQQAGVLQKLGQEIGNLKAVYQEIIHARQEGGWQDIEKFDVALRVNPKDHKSYYKRGLAWYNKNKVSRALSDFKNALDLQPKNKKYQRIVAHLEAELTTDKGEGENYKSTIW</sequence>
<dbReference type="InterPro" id="IPR020958">
    <property type="entry name" value="DUF3686"/>
</dbReference>
<evidence type="ECO:0000313" key="4">
    <source>
        <dbReference type="EMBL" id="GBC63906.1"/>
    </source>
</evidence>
<dbReference type="SMART" id="SM00382">
    <property type="entry name" value="AAA"/>
    <property type="match status" value="1"/>
</dbReference>
<accession>A0A401G3W4</accession>
<dbReference type="EMBL" id="BEXT01000001">
    <property type="protein sequence ID" value="GBC63906.1"/>
    <property type="molecule type" value="Genomic_DNA"/>
</dbReference>
<dbReference type="GO" id="GO:0005524">
    <property type="term" value="F:ATP binding"/>
    <property type="evidence" value="ECO:0007669"/>
    <property type="project" value="InterPro"/>
</dbReference>
<dbReference type="RefSeq" id="WP_124330928.1">
    <property type="nucleotide sequence ID" value="NZ_BEXT01000001.1"/>
</dbReference>
<dbReference type="InterPro" id="IPR011990">
    <property type="entry name" value="TPR-like_helical_dom_sf"/>
</dbReference>
<dbReference type="Pfam" id="PF12458">
    <property type="entry name" value="DUF3686"/>
    <property type="match status" value="1"/>
</dbReference>
<reference evidence="5" key="1">
    <citation type="submission" date="2017-11" db="EMBL/GenBank/DDBJ databases">
        <authorList>
            <person name="Watanabe M."/>
            <person name="Kojima H."/>
        </authorList>
    </citation>
    <scope>NUCLEOTIDE SEQUENCE [LARGE SCALE GENOMIC DNA]</scope>
    <source>
        <strain evidence="5">Tokyo 01</strain>
    </source>
</reference>
<dbReference type="PROSITE" id="PS50005">
    <property type="entry name" value="TPR"/>
    <property type="match status" value="1"/>
</dbReference>
<reference evidence="5" key="2">
    <citation type="submission" date="2019-01" db="EMBL/GenBank/DDBJ databases">
        <title>Genome sequence of Desulfonema ishimotonii strain Tokyo 01.</title>
        <authorList>
            <person name="Fukui M."/>
        </authorList>
    </citation>
    <scope>NUCLEOTIDE SEQUENCE [LARGE SCALE GENOMIC DNA]</scope>
    <source>
        <strain evidence="5">Tokyo 01</strain>
    </source>
</reference>
<keyword evidence="2" id="KW-0175">Coiled coil</keyword>
<dbReference type="InterPro" id="IPR003593">
    <property type="entry name" value="AAA+_ATPase"/>
</dbReference>
<evidence type="ECO:0000256" key="2">
    <source>
        <dbReference type="SAM" id="Coils"/>
    </source>
</evidence>
<feature type="domain" description="AAA+ ATPase" evidence="3">
    <location>
        <begin position="1281"/>
        <end position="1434"/>
    </location>
</feature>
<dbReference type="InterPro" id="IPR057224">
    <property type="entry name" value="DUF7902"/>
</dbReference>
<dbReference type="OrthoDB" id="9814769at2"/>
<dbReference type="InterPro" id="IPR019734">
    <property type="entry name" value="TPR_rpt"/>
</dbReference>
<proteinExistence type="predicted"/>
<gene>
    <name evidence="4" type="ORF">DENIS_4905</name>
</gene>